<proteinExistence type="predicted"/>
<organism evidence="2 3">
    <name type="scientific">Candidatus Borkfalkia excrementigallinarum</name>
    <dbReference type="NCBI Taxonomy" id="2838506"/>
    <lineage>
        <taxon>Bacteria</taxon>
        <taxon>Bacillati</taxon>
        <taxon>Bacillota</taxon>
        <taxon>Clostridia</taxon>
        <taxon>Christensenellales</taxon>
        <taxon>Christensenellaceae</taxon>
        <taxon>Candidatus Borkfalkia</taxon>
    </lineage>
</organism>
<evidence type="ECO:0000313" key="3">
    <source>
        <dbReference type="Proteomes" id="UP000886750"/>
    </source>
</evidence>
<accession>A0A9D1ZXG6</accession>
<evidence type="ECO:0000313" key="2">
    <source>
        <dbReference type="EMBL" id="HIY97273.1"/>
    </source>
</evidence>
<dbReference type="InterPro" id="IPR013324">
    <property type="entry name" value="RNA_pol_sigma_r3/r4-like"/>
</dbReference>
<dbReference type="Proteomes" id="UP000886750">
    <property type="component" value="Unassembled WGS sequence"/>
</dbReference>
<evidence type="ECO:0000259" key="1">
    <source>
        <dbReference type="Pfam" id="PF08281"/>
    </source>
</evidence>
<dbReference type="GO" id="GO:0016987">
    <property type="term" value="F:sigma factor activity"/>
    <property type="evidence" value="ECO:0007669"/>
    <property type="project" value="InterPro"/>
</dbReference>
<feature type="domain" description="RNA polymerase sigma factor 70 region 4 type 2" evidence="1">
    <location>
        <begin position="23"/>
        <end position="61"/>
    </location>
</feature>
<dbReference type="EMBL" id="DXCQ01000056">
    <property type="protein sequence ID" value="HIY97273.1"/>
    <property type="molecule type" value="Genomic_DNA"/>
</dbReference>
<dbReference type="InterPro" id="IPR013249">
    <property type="entry name" value="RNA_pol_sigma70_r4_t2"/>
</dbReference>
<protein>
    <recommendedName>
        <fullName evidence="1">RNA polymerase sigma factor 70 region 4 type 2 domain-containing protein</fullName>
    </recommendedName>
</protein>
<name>A0A9D1ZXG6_9FIRM</name>
<dbReference type="SUPFAM" id="SSF88659">
    <property type="entry name" value="Sigma3 and sigma4 domains of RNA polymerase sigma factors"/>
    <property type="match status" value="1"/>
</dbReference>
<feature type="non-terminal residue" evidence="2">
    <location>
        <position position="70"/>
    </location>
</feature>
<dbReference type="InterPro" id="IPR036388">
    <property type="entry name" value="WH-like_DNA-bd_sf"/>
</dbReference>
<dbReference type="AlphaFoldDB" id="A0A9D1ZXG6"/>
<sequence>MKGVCSLSVFLFYSHYKQNILFSCLTEKQRQVYILFHIKGYKKVQIAAMLHIDERSVRRRLEWAQKRISK</sequence>
<reference evidence="2" key="1">
    <citation type="journal article" date="2021" name="PeerJ">
        <title>Extensive microbial diversity within the chicken gut microbiome revealed by metagenomics and culture.</title>
        <authorList>
            <person name="Gilroy R."/>
            <person name="Ravi A."/>
            <person name="Getino M."/>
            <person name="Pursley I."/>
            <person name="Horton D.L."/>
            <person name="Alikhan N.F."/>
            <person name="Baker D."/>
            <person name="Gharbi K."/>
            <person name="Hall N."/>
            <person name="Watson M."/>
            <person name="Adriaenssens E.M."/>
            <person name="Foster-Nyarko E."/>
            <person name="Jarju S."/>
            <person name="Secka A."/>
            <person name="Antonio M."/>
            <person name="Oren A."/>
            <person name="Chaudhuri R.R."/>
            <person name="La Ragione R."/>
            <person name="Hildebrand F."/>
            <person name="Pallen M.J."/>
        </authorList>
    </citation>
    <scope>NUCLEOTIDE SEQUENCE</scope>
    <source>
        <strain evidence="2">1345</strain>
    </source>
</reference>
<dbReference type="GO" id="GO:0003677">
    <property type="term" value="F:DNA binding"/>
    <property type="evidence" value="ECO:0007669"/>
    <property type="project" value="InterPro"/>
</dbReference>
<reference evidence="2" key="2">
    <citation type="submission" date="2021-04" db="EMBL/GenBank/DDBJ databases">
        <authorList>
            <person name="Gilroy R."/>
        </authorList>
    </citation>
    <scope>NUCLEOTIDE SEQUENCE</scope>
    <source>
        <strain evidence="2">1345</strain>
    </source>
</reference>
<gene>
    <name evidence="2" type="ORF">H9729_06250</name>
</gene>
<dbReference type="Gene3D" id="1.10.10.10">
    <property type="entry name" value="Winged helix-like DNA-binding domain superfamily/Winged helix DNA-binding domain"/>
    <property type="match status" value="1"/>
</dbReference>
<dbReference type="GO" id="GO:0006352">
    <property type="term" value="P:DNA-templated transcription initiation"/>
    <property type="evidence" value="ECO:0007669"/>
    <property type="project" value="InterPro"/>
</dbReference>
<comment type="caution">
    <text evidence="2">The sequence shown here is derived from an EMBL/GenBank/DDBJ whole genome shotgun (WGS) entry which is preliminary data.</text>
</comment>
<dbReference type="Pfam" id="PF08281">
    <property type="entry name" value="Sigma70_r4_2"/>
    <property type="match status" value="1"/>
</dbReference>